<evidence type="ECO:0000313" key="6">
    <source>
        <dbReference type="Proteomes" id="UP000197032"/>
    </source>
</evidence>
<dbReference type="InterPro" id="IPR009057">
    <property type="entry name" value="Homeodomain-like_sf"/>
</dbReference>
<dbReference type="Gene3D" id="1.10.10.2840">
    <property type="entry name" value="PucR C-terminal helix-turn-helix domain"/>
    <property type="match status" value="1"/>
</dbReference>
<dbReference type="Pfam" id="PF05651">
    <property type="entry name" value="Diacid_rec"/>
    <property type="match status" value="1"/>
</dbReference>
<dbReference type="AlphaFoldDB" id="A0A1Z5HR89"/>
<proteinExistence type="inferred from homology"/>
<gene>
    <name evidence="5" type="ORF">KKC1_11180</name>
</gene>
<evidence type="ECO:0008006" key="7">
    <source>
        <dbReference type="Google" id="ProtNLM"/>
    </source>
</evidence>
<dbReference type="Proteomes" id="UP000197032">
    <property type="component" value="Unassembled WGS sequence"/>
</dbReference>
<feature type="domain" description="PucR C-terminal helix-turn-helix" evidence="3">
    <location>
        <begin position="321"/>
        <end position="378"/>
    </location>
</feature>
<dbReference type="InterPro" id="IPR008599">
    <property type="entry name" value="Diacid_rec"/>
</dbReference>
<dbReference type="SUPFAM" id="SSF46689">
    <property type="entry name" value="Homeodomain-like"/>
    <property type="match status" value="1"/>
</dbReference>
<dbReference type="PANTHER" id="PTHR33744:SF15">
    <property type="entry name" value="CARBOHYDRATE DIACID REGULATOR"/>
    <property type="match status" value="1"/>
</dbReference>
<evidence type="ECO:0000313" key="5">
    <source>
        <dbReference type="EMBL" id="GAW91958.1"/>
    </source>
</evidence>
<feature type="domain" description="CdaR GGDEF-like" evidence="4">
    <location>
        <begin position="145"/>
        <end position="266"/>
    </location>
</feature>
<dbReference type="InterPro" id="IPR051448">
    <property type="entry name" value="CdaR-like_regulators"/>
</dbReference>
<dbReference type="InterPro" id="IPR041522">
    <property type="entry name" value="CdaR_GGDEF"/>
</dbReference>
<dbReference type="Pfam" id="PF13556">
    <property type="entry name" value="HTH_30"/>
    <property type="match status" value="1"/>
</dbReference>
<dbReference type="Pfam" id="PF17853">
    <property type="entry name" value="GGDEF_2"/>
    <property type="match status" value="1"/>
</dbReference>
<protein>
    <recommendedName>
        <fullName evidence="7">Carbohydrate diacid regulator</fullName>
    </recommendedName>
</protein>
<evidence type="ECO:0000259" key="2">
    <source>
        <dbReference type="Pfam" id="PF05651"/>
    </source>
</evidence>
<feature type="domain" description="Putative sugar diacid recognition" evidence="2">
    <location>
        <begin position="3"/>
        <end position="136"/>
    </location>
</feature>
<dbReference type="RefSeq" id="WP_192868084.1">
    <property type="nucleotide sequence ID" value="NZ_BDGJ01000042.1"/>
</dbReference>
<sequence length="386" mass="44119">MKIDKDLAQQIVDQTIEVLGRNINIMDKNGIIIGSGDKKRINTFHEIAARVVKEGRTIEICPEEAGKFYGVKPGINMPIIFGDSIVGVVGITGDPNEIRNYGKIVKNMVELMLRQFFLMKEIEYKNDARNYFIRDLLDENYKDIDSLVSRAQIYGFDLDVSRAVILIEIKNANENDLRNLEQSTEQMAGFFTSEDVVTPLSANKLVILKKQQEFFKPGADFSWVYKIKELLGNKLGAEVFIGIGNPYKGLEGIRSSYQEASLVLKVISKLKDFYENGVARVTDLGTDYVLPFIPPSVGWSIIKGLFGTMEKAKEIFEDHKLARTFDYLMKSNLNVNQAAKRLFIHRNTLLYRLRVLEEKNGLNLQRCSDAFLFNFAYRLYRYLKGE</sequence>
<dbReference type="EMBL" id="BDGJ01000042">
    <property type="protein sequence ID" value="GAW91958.1"/>
    <property type="molecule type" value="Genomic_DNA"/>
</dbReference>
<dbReference type="PANTHER" id="PTHR33744">
    <property type="entry name" value="CARBOHYDRATE DIACID REGULATOR"/>
    <property type="match status" value="1"/>
</dbReference>
<name>A0A1Z5HR89_9FIRM</name>
<evidence type="ECO:0000256" key="1">
    <source>
        <dbReference type="ARBA" id="ARBA00006754"/>
    </source>
</evidence>
<accession>A0A1Z5HR89</accession>
<dbReference type="InterPro" id="IPR042070">
    <property type="entry name" value="PucR_C-HTH_sf"/>
</dbReference>
<comment type="caution">
    <text evidence="5">The sequence shown here is derived from an EMBL/GenBank/DDBJ whole genome shotgun (WGS) entry which is preliminary data.</text>
</comment>
<evidence type="ECO:0000259" key="3">
    <source>
        <dbReference type="Pfam" id="PF13556"/>
    </source>
</evidence>
<reference evidence="6" key="1">
    <citation type="journal article" date="2017" name="Appl. Environ. Microbiol.">
        <title>Genomic analysis of Calderihabitans maritimus KKC1, a thermophilic hydrogenogenic carboxydotrophic bacterium isolated from marine sediment.</title>
        <authorList>
            <person name="Omae K."/>
            <person name="Yoneda Y."/>
            <person name="Fukuyama Y."/>
            <person name="Yoshida T."/>
            <person name="Sako Y."/>
        </authorList>
    </citation>
    <scope>NUCLEOTIDE SEQUENCE [LARGE SCALE GENOMIC DNA]</scope>
    <source>
        <strain evidence="6">KKC1</strain>
    </source>
</reference>
<dbReference type="InterPro" id="IPR025736">
    <property type="entry name" value="PucR_C-HTH_dom"/>
</dbReference>
<comment type="similarity">
    <text evidence="1">Belongs to the CdaR family.</text>
</comment>
<keyword evidence="6" id="KW-1185">Reference proteome</keyword>
<organism evidence="5 6">
    <name type="scientific">Calderihabitans maritimus</name>
    <dbReference type="NCBI Taxonomy" id="1246530"/>
    <lineage>
        <taxon>Bacteria</taxon>
        <taxon>Bacillati</taxon>
        <taxon>Bacillota</taxon>
        <taxon>Clostridia</taxon>
        <taxon>Neomoorellales</taxon>
        <taxon>Calderihabitantaceae</taxon>
        <taxon>Calderihabitans</taxon>
    </lineage>
</organism>
<evidence type="ECO:0000259" key="4">
    <source>
        <dbReference type="Pfam" id="PF17853"/>
    </source>
</evidence>